<dbReference type="InterPro" id="IPR013785">
    <property type="entry name" value="Aldolase_TIM"/>
</dbReference>
<evidence type="ECO:0000313" key="4">
    <source>
        <dbReference type="EMBL" id="MFD2141234.1"/>
    </source>
</evidence>
<gene>
    <name evidence="4" type="ORF">ACFSNC_12525</name>
</gene>
<evidence type="ECO:0000313" key="5">
    <source>
        <dbReference type="Proteomes" id="UP001597299"/>
    </source>
</evidence>
<feature type="domain" description="NADH:flavin oxidoreductase/NADH oxidase N-terminal" evidence="3">
    <location>
        <begin position="5"/>
        <end position="321"/>
    </location>
</feature>
<accession>A0ABW4YYE4</accession>
<dbReference type="EMBL" id="JBHUHD010000001">
    <property type="protein sequence ID" value="MFD2141234.1"/>
    <property type="molecule type" value="Genomic_DNA"/>
</dbReference>
<protein>
    <submittedName>
        <fullName evidence="4">NADH:flavin oxidoreductase</fullName>
    </submittedName>
</protein>
<dbReference type="Gene3D" id="3.20.20.70">
    <property type="entry name" value="Aldolase class I"/>
    <property type="match status" value="1"/>
</dbReference>
<dbReference type="Pfam" id="PF00724">
    <property type="entry name" value="Oxidored_FMN"/>
    <property type="match status" value="1"/>
</dbReference>
<dbReference type="PANTHER" id="PTHR43656:SF2">
    <property type="entry name" value="BINDING OXIDOREDUCTASE, PUTATIVE (AFU_ORTHOLOGUE AFUA_2G08260)-RELATED"/>
    <property type="match status" value="1"/>
</dbReference>
<comment type="caution">
    <text evidence="4">The sequence shown here is derived from an EMBL/GenBank/DDBJ whole genome shotgun (WGS) entry which is preliminary data.</text>
</comment>
<proteinExistence type="predicted"/>
<evidence type="ECO:0000256" key="1">
    <source>
        <dbReference type="ARBA" id="ARBA00022630"/>
    </source>
</evidence>
<organism evidence="4 5">
    <name type="scientific">Ancylobacter oerskovii</name>
    <dbReference type="NCBI Taxonomy" id="459519"/>
    <lineage>
        <taxon>Bacteria</taxon>
        <taxon>Pseudomonadati</taxon>
        <taxon>Pseudomonadota</taxon>
        <taxon>Alphaproteobacteria</taxon>
        <taxon>Hyphomicrobiales</taxon>
        <taxon>Xanthobacteraceae</taxon>
        <taxon>Ancylobacter</taxon>
    </lineage>
</organism>
<keyword evidence="2" id="KW-0560">Oxidoreductase</keyword>
<keyword evidence="1" id="KW-0285">Flavoprotein</keyword>
<dbReference type="InterPro" id="IPR001155">
    <property type="entry name" value="OxRdtase_FMN_N"/>
</dbReference>
<dbReference type="Proteomes" id="UP001597299">
    <property type="component" value="Unassembled WGS sequence"/>
</dbReference>
<evidence type="ECO:0000259" key="3">
    <source>
        <dbReference type="Pfam" id="PF00724"/>
    </source>
</evidence>
<dbReference type="PANTHER" id="PTHR43656">
    <property type="entry name" value="BINDING OXIDOREDUCTASE, PUTATIVE (AFU_ORTHOLOGUE AFUA_2G08260)-RELATED"/>
    <property type="match status" value="1"/>
</dbReference>
<dbReference type="InterPro" id="IPR051799">
    <property type="entry name" value="NADH_flavin_oxidoreductase"/>
</dbReference>
<keyword evidence="5" id="KW-1185">Reference proteome</keyword>
<reference evidence="5" key="1">
    <citation type="journal article" date="2019" name="Int. J. Syst. Evol. Microbiol.">
        <title>The Global Catalogue of Microorganisms (GCM) 10K type strain sequencing project: providing services to taxonomists for standard genome sequencing and annotation.</title>
        <authorList>
            <consortium name="The Broad Institute Genomics Platform"/>
            <consortium name="The Broad Institute Genome Sequencing Center for Infectious Disease"/>
            <person name="Wu L."/>
            <person name="Ma J."/>
        </authorList>
    </citation>
    <scope>NUCLEOTIDE SEQUENCE [LARGE SCALE GENOMIC DNA]</scope>
    <source>
        <strain evidence="5">CCM 7435</strain>
    </source>
</reference>
<dbReference type="RefSeq" id="WP_213350250.1">
    <property type="nucleotide sequence ID" value="NZ_JAHBGB010000002.1"/>
</dbReference>
<name>A0ABW4YYE4_9HYPH</name>
<sequence length="376" mass="41410">MRTAELFEPLPLRRGPAMKNRFMLAPLTNQQSAPDGRATDDDVEWMKRVARGGYALVQTCATTVEAGGRAFRGQLGIHDDDLAPELSRMADAIRAGGALSAVQIHHAGHRARPELGGVPAPASEGNAPGYAALNLDEVERIRDSFVHAARRAERAGFDGVAVHGAFGWILSEFLSPLLNRRTDRYGGSLENRARLIFEVIDGIRAACRPDFQIGLRLSVERYGLRFEELVDVAAEVMHQQKIDYFDLALWDSRQAAPEGSYRDRSMLSAFTGLPRHGVRLGVAGKIRDVARCAELLQEGCDFVLIARAAILCPDFPLRARANPAYVSPTLPVSAAHLREMGLSLPFIDYMRTAWDGFVAREDAEHCPTKTDDQPRI</sequence>
<evidence type="ECO:0000256" key="2">
    <source>
        <dbReference type="ARBA" id="ARBA00023002"/>
    </source>
</evidence>
<dbReference type="CDD" id="cd02803">
    <property type="entry name" value="OYE_like_FMN_family"/>
    <property type="match status" value="1"/>
</dbReference>
<dbReference type="SUPFAM" id="SSF51395">
    <property type="entry name" value="FMN-linked oxidoreductases"/>
    <property type="match status" value="1"/>
</dbReference>